<evidence type="ECO:0000313" key="2">
    <source>
        <dbReference type="Proteomes" id="UP001151760"/>
    </source>
</evidence>
<organism evidence="1 2">
    <name type="scientific">Tanacetum coccineum</name>
    <dbReference type="NCBI Taxonomy" id="301880"/>
    <lineage>
        <taxon>Eukaryota</taxon>
        <taxon>Viridiplantae</taxon>
        <taxon>Streptophyta</taxon>
        <taxon>Embryophyta</taxon>
        <taxon>Tracheophyta</taxon>
        <taxon>Spermatophyta</taxon>
        <taxon>Magnoliopsida</taxon>
        <taxon>eudicotyledons</taxon>
        <taxon>Gunneridae</taxon>
        <taxon>Pentapetalae</taxon>
        <taxon>asterids</taxon>
        <taxon>campanulids</taxon>
        <taxon>Asterales</taxon>
        <taxon>Asteraceae</taxon>
        <taxon>Asteroideae</taxon>
        <taxon>Anthemideae</taxon>
        <taxon>Anthemidinae</taxon>
        <taxon>Tanacetum</taxon>
    </lineage>
</organism>
<sequence>MVINLPCLNSKKELAIPEQTATGKESTNPLMVDSLPKTIVPTKLVKPQGFNLRRNMGVTDMVNGGCVCKERKRAENEQGSVSVVGKLAKLRRNGLDGYGLS</sequence>
<proteinExistence type="predicted"/>
<keyword evidence="2" id="KW-1185">Reference proteome</keyword>
<protein>
    <submittedName>
        <fullName evidence="1">Uncharacterized protein</fullName>
    </submittedName>
</protein>
<name>A0ABQ5D8N3_9ASTR</name>
<comment type="caution">
    <text evidence="1">The sequence shown here is derived from an EMBL/GenBank/DDBJ whole genome shotgun (WGS) entry which is preliminary data.</text>
</comment>
<evidence type="ECO:0000313" key="1">
    <source>
        <dbReference type="EMBL" id="GJT35630.1"/>
    </source>
</evidence>
<gene>
    <name evidence="1" type="ORF">Tco_0926049</name>
</gene>
<dbReference type="Proteomes" id="UP001151760">
    <property type="component" value="Unassembled WGS sequence"/>
</dbReference>
<reference evidence="1" key="1">
    <citation type="journal article" date="2022" name="Int. J. Mol. Sci.">
        <title>Draft Genome of Tanacetum Coccineum: Genomic Comparison of Closely Related Tanacetum-Family Plants.</title>
        <authorList>
            <person name="Yamashiro T."/>
            <person name="Shiraishi A."/>
            <person name="Nakayama K."/>
            <person name="Satake H."/>
        </authorList>
    </citation>
    <scope>NUCLEOTIDE SEQUENCE</scope>
</reference>
<accession>A0ABQ5D8N3</accession>
<reference evidence="1" key="2">
    <citation type="submission" date="2022-01" db="EMBL/GenBank/DDBJ databases">
        <authorList>
            <person name="Yamashiro T."/>
            <person name="Shiraishi A."/>
            <person name="Satake H."/>
            <person name="Nakayama K."/>
        </authorList>
    </citation>
    <scope>NUCLEOTIDE SEQUENCE</scope>
</reference>
<dbReference type="EMBL" id="BQNB010015066">
    <property type="protein sequence ID" value="GJT35630.1"/>
    <property type="molecule type" value="Genomic_DNA"/>
</dbReference>